<reference evidence="1 2" key="1">
    <citation type="submission" date="2016-11" db="EMBL/GenBank/DDBJ databases">
        <authorList>
            <person name="Jaros S."/>
            <person name="Januszkiewicz K."/>
            <person name="Wedrychowicz H."/>
        </authorList>
    </citation>
    <scope>NUCLEOTIDE SEQUENCE [LARGE SCALE GENOMIC DNA]</scope>
    <source>
        <strain evidence="1 2">DSM 3089</strain>
    </source>
</reference>
<dbReference type="EMBL" id="FQXP01000006">
    <property type="protein sequence ID" value="SHH88196.1"/>
    <property type="molecule type" value="Genomic_DNA"/>
</dbReference>
<keyword evidence="2" id="KW-1185">Reference proteome</keyword>
<evidence type="ECO:0000313" key="1">
    <source>
        <dbReference type="EMBL" id="SHH88196.1"/>
    </source>
</evidence>
<dbReference type="RefSeq" id="WP_072831611.1">
    <property type="nucleotide sequence ID" value="NZ_FQXP01000006.1"/>
</dbReference>
<accession>A0A1M5WKW0</accession>
<dbReference type="Proteomes" id="UP000184526">
    <property type="component" value="Unassembled WGS sequence"/>
</dbReference>
<evidence type="ECO:0000313" key="2">
    <source>
        <dbReference type="Proteomes" id="UP000184526"/>
    </source>
</evidence>
<protein>
    <submittedName>
        <fullName evidence="1">Uncharacterized protein</fullName>
    </submittedName>
</protein>
<proteinExistence type="predicted"/>
<name>A0A1M5WKW0_9CLOT</name>
<organism evidence="1 2">
    <name type="scientific">Clostridium collagenovorans DSM 3089</name>
    <dbReference type="NCBI Taxonomy" id="1121306"/>
    <lineage>
        <taxon>Bacteria</taxon>
        <taxon>Bacillati</taxon>
        <taxon>Bacillota</taxon>
        <taxon>Clostridia</taxon>
        <taxon>Eubacteriales</taxon>
        <taxon>Clostridiaceae</taxon>
        <taxon>Clostridium</taxon>
    </lineage>
</organism>
<dbReference type="AlphaFoldDB" id="A0A1M5WKW0"/>
<sequence length="73" mass="8627">MNKYNQYVGPIDFFRMCHGDTYSKDTVKDISSKTDAEFGEEFSFSNKTEEADGKITPRKQNFKHYCFLNQRIK</sequence>
<gene>
    <name evidence="1" type="ORF">SAMN02745196_01712</name>
</gene>